<dbReference type="AlphaFoldDB" id="Q1CVL5"/>
<dbReference type="InterPro" id="IPR032871">
    <property type="entry name" value="AHH_dom_containing"/>
</dbReference>
<dbReference type="EMBL" id="CP000113">
    <property type="protein sequence ID" value="ABF87746.1"/>
    <property type="molecule type" value="Genomic_DNA"/>
</dbReference>
<dbReference type="Pfam" id="PF14412">
    <property type="entry name" value="AHH"/>
    <property type="match status" value="1"/>
</dbReference>
<name>Q1CVL5_MYXXD</name>
<dbReference type="Proteomes" id="UP000002402">
    <property type="component" value="Chromosome"/>
</dbReference>
<reference evidence="2 3" key="1">
    <citation type="journal article" date="2006" name="Proc. Natl. Acad. Sci. U.S.A.">
        <title>Evolution of sensory complexity recorded in a myxobacterial genome.</title>
        <authorList>
            <person name="Goldman B.S."/>
            <person name="Nierman W.C."/>
            <person name="Kaiser D."/>
            <person name="Slater S.C."/>
            <person name="Durkin A.S."/>
            <person name="Eisen J.A."/>
            <person name="Ronning C.M."/>
            <person name="Barbazuk W.B."/>
            <person name="Blanchard M."/>
            <person name="Field C."/>
            <person name="Halling C."/>
            <person name="Hinkle G."/>
            <person name="Iartchuk O."/>
            <person name="Kim H.S."/>
            <person name="Mackenzie C."/>
            <person name="Madupu R."/>
            <person name="Miller N."/>
            <person name="Shvartsbeyn A."/>
            <person name="Sullivan S.A."/>
            <person name="Vaudin M."/>
            <person name="Wiegand R."/>
            <person name="Kaplan H.B."/>
        </authorList>
    </citation>
    <scope>NUCLEOTIDE SEQUENCE [LARGE SCALE GENOMIC DNA]</scope>
    <source>
        <strain evidence="3">DK1622</strain>
    </source>
</reference>
<keyword evidence="3" id="KW-1185">Reference proteome</keyword>
<evidence type="ECO:0000313" key="2">
    <source>
        <dbReference type="EMBL" id="ABF87746.1"/>
    </source>
</evidence>
<dbReference type="PROSITE" id="PS50206">
    <property type="entry name" value="RHODANESE_3"/>
    <property type="match status" value="1"/>
</dbReference>
<dbReference type="OrthoDB" id="5378675at2"/>
<dbReference type="EnsemblBacteria" id="ABF87746">
    <property type="protein sequence ID" value="ABF87746"/>
    <property type="gene ID" value="MXAN_7453"/>
</dbReference>
<dbReference type="HOGENOM" id="CLU_041667_0_0_7"/>
<proteinExistence type="predicted"/>
<dbReference type="KEGG" id="mxa:MXAN_7453"/>
<dbReference type="STRING" id="246197.MXAN_7453"/>
<accession>Q1CVL5</accession>
<organism evidence="2 3">
    <name type="scientific">Myxococcus xanthus (strain DK1622)</name>
    <dbReference type="NCBI Taxonomy" id="246197"/>
    <lineage>
        <taxon>Bacteria</taxon>
        <taxon>Pseudomonadati</taxon>
        <taxon>Myxococcota</taxon>
        <taxon>Myxococcia</taxon>
        <taxon>Myxococcales</taxon>
        <taxon>Cystobacterineae</taxon>
        <taxon>Myxococcaceae</taxon>
        <taxon>Myxococcus</taxon>
    </lineage>
</organism>
<dbReference type="InterPro" id="IPR001763">
    <property type="entry name" value="Rhodanese-like_dom"/>
</dbReference>
<evidence type="ECO:0000259" key="1">
    <source>
        <dbReference type="PROSITE" id="PS50206"/>
    </source>
</evidence>
<sequence length="494" mass="53395">MGLVRPLWNPEGGEADAPALSVPLKVAGTPGSWFDGAPRMASRPRGMPMRLSWMLLLLLIGPACSTVRVVRLDTGDVAPIVHTPRDAEGASSVELDDEVFEAAVVSLARDVRPSLHPLRDARHRFGVPDRSGVYVYERRGQRLIPVEERADGPRLLMAYADERLTRDYGQWCAQKRQPGDCLRLLDEGPLLASDGKYTLAMAIAMDSVWDETAEALRDMADPQAWMATVTASVSMYLLLWALPEPVSKGVAALVTATAIAYLGVDTVWLLLDGWIALVRQVDRATTFAQLSEAGEAYGEVLGENAARIFVMLATAAIGNTAGLAAKAPRLPGSSQAALNVEVQAGYRYAALGRVESVAMTADGFTVALAPHAVAMAAGGSSGAGRIQKHHIATNKNDVSAARGGPWTPEFRRIFKRAGMELKDPENIVQIQGHQGPHPQAYHELVFRRLNSATARCRSVEECRKVLTKALQQLAREAATQGTEINKLLTHGHPR</sequence>
<gene>
    <name evidence="2" type="ordered locus">MXAN_7453</name>
</gene>
<evidence type="ECO:0000313" key="3">
    <source>
        <dbReference type="Proteomes" id="UP000002402"/>
    </source>
</evidence>
<protein>
    <recommendedName>
        <fullName evidence="1">Rhodanese domain-containing protein</fullName>
    </recommendedName>
</protein>
<feature type="domain" description="Rhodanese" evidence="1">
    <location>
        <begin position="249"/>
        <end position="286"/>
    </location>
</feature>
<dbReference type="eggNOG" id="COG4223">
    <property type="taxonomic scope" value="Bacteria"/>
</dbReference>